<dbReference type="InterPro" id="IPR010982">
    <property type="entry name" value="Lambda_DNA-bd_dom_sf"/>
</dbReference>
<dbReference type="PANTHER" id="PTHR46797">
    <property type="entry name" value="HTH-TYPE TRANSCRIPTIONAL REGULATOR"/>
    <property type="match status" value="1"/>
</dbReference>
<evidence type="ECO:0000256" key="3">
    <source>
        <dbReference type="ARBA" id="ARBA00023163"/>
    </source>
</evidence>
<dbReference type="InterPro" id="IPR050807">
    <property type="entry name" value="TransReg_Diox_bact_type"/>
</dbReference>
<dbReference type="Gene3D" id="2.60.120.10">
    <property type="entry name" value="Jelly Rolls"/>
    <property type="match status" value="1"/>
</dbReference>
<evidence type="ECO:0000259" key="4">
    <source>
        <dbReference type="PROSITE" id="PS50943"/>
    </source>
</evidence>
<dbReference type="EMBL" id="LRVM01000003">
    <property type="protein sequence ID" value="KXL53241.1"/>
    <property type="molecule type" value="Genomic_DNA"/>
</dbReference>
<keyword evidence="2" id="KW-0238">DNA-binding</keyword>
<protein>
    <submittedName>
        <fullName evidence="5">HTH-type transcriptional regulator PuuR</fullName>
    </submittedName>
</protein>
<evidence type="ECO:0000256" key="1">
    <source>
        <dbReference type="ARBA" id="ARBA00023015"/>
    </source>
</evidence>
<dbReference type="Pfam" id="PF01381">
    <property type="entry name" value="HTH_3"/>
    <property type="match status" value="1"/>
</dbReference>
<dbReference type="SMART" id="SM00530">
    <property type="entry name" value="HTH_XRE"/>
    <property type="match status" value="1"/>
</dbReference>
<dbReference type="Proteomes" id="UP000070539">
    <property type="component" value="Unassembled WGS sequence"/>
</dbReference>
<dbReference type="InterPro" id="IPR014710">
    <property type="entry name" value="RmlC-like_jellyroll"/>
</dbReference>
<proteinExistence type="predicted"/>
<feature type="domain" description="HTH cro/C1-type" evidence="4">
    <location>
        <begin position="12"/>
        <end position="66"/>
    </location>
</feature>
<dbReference type="CDD" id="cd00093">
    <property type="entry name" value="HTH_XRE"/>
    <property type="match status" value="1"/>
</dbReference>
<dbReference type="InterPro" id="IPR001387">
    <property type="entry name" value="Cro/C1-type_HTH"/>
</dbReference>
<dbReference type="InterPro" id="IPR013096">
    <property type="entry name" value="Cupin_2"/>
</dbReference>
<comment type="caution">
    <text evidence="5">The sequence shown here is derived from an EMBL/GenBank/DDBJ whole genome shotgun (WGS) entry which is preliminary data.</text>
</comment>
<dbReference type="SUPFAM" id="SSF51182">
    <property type="entry name" value="RmlC-like cupins"/>
    <property type="match status" value="1"/>
</dbReference>
<sequence>MDAMSNIIASNLRKIRRDRKLSLDNVADMTGVSKSMLGQIERGDSSPTVATLCKIASGLHTSLTGLLEDAQRPMKVICKNDLIPFCGNQGRFRLLPYFPYDDNKQFEIFVVELDVNSASESMPREEGVETYMMVFEGKIQLKITDKKFVLEDGCAMRFDANLPHTYKNIGENTAKICQLIYYKK</sequence>
<dbReference type="PATRIC" id="fig|36847.3.peg.1405"/>
<keyword evidence="3" id="KW-0804">Transcription</keyword>
<dbReference type="Pfam" id="PF07883">
    <property type="entry name" value="Cupin_2"/>
    <property type="match status" value="1"/>
</dbReference>
<dbReference type="STRING" id="36847.CLNEO_12120"/>
<dbReference type="PANTHER" id="PTHR46797:SF23">
    <property type="entry name" value="HTH-TYPE TRANSCRIPTIONAL REGULATOR SUTR"/>
    <property type="match status" value="1"/>
</dbReference>
<evidence type="ECO:0000256" key="2">
    <source>
        <dbReference type="ARBA" id="ARBA00023125"/>
    </source>
</evidence>
<dbReference type="RefSeq" id="WP_066086021.1">
    <property type="nucleotide sequence ID" value="NZ_LRVM01000003.1"/>
</dbReference>
<organism evidence="5 6">
    <name type="scientific">Anaerotignum neopropionicum</name>
    <dbReference type="NCBI Taxonomy" id="36847"/>
    <lineage>
        <taxon>Bacteria</taxon>
        <taxon>Bacillati</taxon>
        <taxon>Bacillota</taxon>
        <taxon>Clostridia</taxon>
        <taxon>Lachnospirales</taxon>
        <taxon>Anaerotignaceae</taxon>
        <taxon>Anaerotignum</taxon>
    </lineage>
</organism>
<name>A0A136WFE4_9FIRM</name>
<reference evidence="5 6" key="1">
    <citation type="submission" date="2016-01" db="EMBL/GenBank/DDBJ databases">
        <title>Genome sequence of Clostridium neopropionicum X4, DSM-3847.</title>
        <authorList>
            <person name="Poehlein A."/>
            <person name="Beck M.H."/>
            <person name="Bengelsdorf F.R."/>
            <person name="Daniel R."/>
            <person name="Duerre P."/>
        </authorList>
    </citation>
    <scope>NUCLEOTIDE SEQUENCE [LARGE SCALE GENOMIC DNA]</scope>
    <source>
        <strain evidence="5 6">DSM-3847</strain>
    </source>
</reference>
<evidence type="ECO:0000313" key="6">
    <source>
        <dbReference type="Proteomes" id="UP000070539"/>
    </source>
</evidence>
<evidence type="ECO:0000313" key="5">
    <source>
        <dbReference type="EMBL" id="KXL53241.1"/>
    </source>
</evidence>
<dbReference type="AlphaFoldDB" id="A0A136WFE4"/>
<keyword evidence="6" id="KW-1185">Reference proteome</keyword>
<dbReference type="GO" id="GO:0005829">
    <property type="term" value="C:cytosol"/>
    <property type="evidence" value="ECO:0007669"/>
    <property type="project" value="TreeGrafter"/>
</dbReference>
<dbReference type="GO" id="GO:0003677">
    <property type="term" value="F:DNA binding"/>
    <property type="evidence" value="ECO:0007669"/>
    <property type="project" value="UniProtKB-KW"/>
</dbReference>
<dbReference type="PROSITE" id="PS50943">
    <property type="entry name" value="HTH_CROC1"/>
    <property type="match status" value="1"/>
</dbReference>
<dbReference type="SUPFAM" id="SSF47413">
    <property type="entry name" value="lambda repressor-like DNA-binding domains"/>
    <property type="match status" value="1"/>
</dbReference>
<gene>
    <name evidence="5" type="primary">puuR_3</name>
    <name evidence="5" type="ORF">CLNEO_12120</name>
</gene>
<accession>A0A136WFE4</accession>
<dbReference type="OrthoDB" id="9781521at2"/>
<keyword evidence="1" id="KW-0805">Transcription regulation</keyword>
<dbReference type="GO" id="GO:0003700">
    <property type="term" value="F:DNA-binding transcription factor activity"/>
    <property type="evidence" value="ECO:0007669"/>
    <property type="project" value="TreeGrafter"/>
</dbReference>
<dbReference type="InterPro" id="IPR011051">
    <property type="entry name" value="RmlC_Cupin_sf"/>
</dbReference>
<dbReference type="CDD" id="cd02209">
    <property type="entry name" value="cupin_XRE_C"/>
    <property type="match status" value="1"/>
</dbReference>
<dbReference type="Gene3D" id="1.10.260.40">
    <property type="entry name" value="lambda repressor-like DNA-binding domains"/>
    <property type="match status" value="1"/>
</dbReference>